<organism evidence="2 3">
    <name type="scientific">Rubellimicrobium mesophilum DSM 19309</name>
    <dbReference type="NCBI Taxonomy" id="442562"/>
    <lineage>
        <taxon>Bacteria</taxon>
        <taxon>Pseudomonadati</taxon>
        <taxon>Pseudomonadota</taxon>
        <taxon>Alphaproteobacteria</taxon>
        <taxon>Rhodobacterales</taxon>
        <taxon>Roseobacteraceae</taxon>
        <taxon>Rubellimicrobium</taxon>
    </lineage>
</organism>
<dbReference type="AlphaFoldDB" id="A0A017HPM4"/>
<evidence type="ECO:0000256" key="1">
    <source>
        <dbReference type="SAM" id="MobiDB-lite"/>
    </source>
</evidence>
<dbReference type="RefSeq" id="WP_037281519.1">
    <property type="nucleotide sequence ID" value="NZ_KK088590.1"/>
</dbReference>
<reference evidence="2 3" key="1">
    <citation type="submission" date="2013-02" db="EMBL/GenBank/DDBJ databases">
        <authorList>
            <person name="Fiebig A."/>
            <person name="Goeker M."/>
            <person name="Klenk H.-P.P."/>
        </authorList>
    </citation>
    <scope>NUCLEOTIDE SEQUENCE [LARGE SCALE GENOMIC DNA]</scope>
    <source>
        <strain evidence="2 3">DSM 19309</strain>
    </source>
</reference>
<evidence type="ECO:0000313" key="2">
    <source>
        <dbReference type="EMBL" id="EYD76336.1"/>
    </source>
</evidence>
<feature type="region of interest" description="Disordered" evidence="1">
    <location>
        <begin position="84"/>
        <end position="104"/>
    </location>
</feature>
<dbReference type="OrthoDB" id="8378722at2"/>
<accession>A0A017HPM4</accession>
<protein>
    <submittedName>
        <fullName evidence="2">Uncharacterized protein</fullName>
    </submittedName>
</protein>
<evidence type="ECO:0000313" key="3">
    <source>
        <dbReference type="Proteomes" id="UP000019666"/>
    </source>
</evidence>
<dbReference type="HOGENOM" id="CLU_165561_0_0_5"/>
<dbReference type="STRING" id="442562.Rumeso_02094"/>
<dbReference type="Proteomes" id="UP000019666">
    <property type="component" value="Unassembled WGS sequence"/>
</dbReference>
<comment type="caution">
    <text evidence="2">The sequence shown here is derived from an EMBL/GenBank/DDBJ whole genome shotgun (WGS) entry which is preliminary data.</text>
</comment>
<gene>
    <name evidence="2" type="ORF">Rumeso_02094</name>
</gene>
<keyword evidence="3" id="KW-1185">Reference proteome</keyword>
<sequence>MSSRTTRRTVTFARPCRIAGYEDHLPAGEYQVDVDEELLEGLSFEAYRRTGTYLLVGSQAGGRGSAEMRPIDPRDLEAALVRDRALSDPAEPGEAALSPLEERS</sequence>
<name>A0A017HPM4_9RHOB</name>
<dbReference type="EMBL" id="AOSK01000050">
    <property type="protein sequence ID" value="EYD76336.1"/>
    <property type="molecule type" value="Genomic_DNA"/>
</dbReference>
<proteinExistence type="predicted"/>